<dbReference type="PANTHER" id="PTHR10272">
    <property type="entry name" value="PLATELET-ACTIVATING FACTOR ACETYLHYDROLASE"/>
    <property type="match status" value="1"/>
</dbReference>
<sequence length="369" mass="41169">MIRNITISQTTKTIFRWGIVLASIALLGLPMIISAAIVPYVNSSLVAQYQVGNIQGQITFNQAGKDPEVLDISIWYPTTGQGSFSFEGFDGTLADFSGGPYPLIIFNHGLNANDIDPLYLKESLVGQGYVVASVEFNDMPSIIFSDYISTTPRTDWDNRTDNLFSAVDNFFRDNYLNYLENYRINQSRFSLDYVLNMNENPSSPFYGLIDADKIGMAGHSLGGLTTLSLSGAHPDPAVADPRIKAIILLATPAYPFENNLDNVNIPVMVMRGDYDLMMTSAEDDLWVTDQGLSAPKFFLVVSQSHHFTFSQSPYSISDPLPHVNHDGRIEVIMIYSLAFMNYYLKGDADALKVLENQDPMLAQYYYELE</sequence>
<dbReference type="Proteomes" id="UP000053577">
    <property type="component" value="Unassembled WGS sequence"/>
</dbReference>
<evidence type="ECO:0000256" key="1">
    <source>
        <dbReference type="ARBA" id="ARBA00022801"/>
    </source>
</evidence>
<dbReference type="GO" id="GO:0003847">
    <property type="term" value="F:1-alkyl-2-acetylglycerophosphocholine esterase activity"/>
    <property type="evidence" value="ECO:0007669"/>
    <property type="project" value="TreeGrafter"/>
</dbReference>
<protein>
    <submittedName>
        <fullName evidence="5">Dienelactone hydrolase</fullName>
    </submittedName>
</protein>
<dbReference type="Gene3D" id="3.40.50.1820">
    <property type="entry name" value="alpha/beta hydrolase"/>
    <property type="match status" value="1"/>
</dbReference>
<name>A0A0V8M3E1_9CHLR</name>
<dbReference type="InterPro" id="IPR029058">
    <property type="entry name" value="AB_hydrolase_fold"/>
</dbReference>
<accession>A0A0V8M3E1</accession>
<keyword evidence="1 5" id="KW-0378">Hydrolase</keyword>
<dbReference type="EMBL" id="JGYD01000018">
    <property type="protein sequence ID" value="KSV18049.1"/>
    <property type="molecule type" value="Genomic_DNA"/>
</dbReference>
<feature type="domain" description="PET hydrolase/cutinase-like" evidence="4">
    <location>
        <begin position="183"/>
        <end position="316"/>
    </location>
</feature>
<dbReference type="GO" id="GO:0016042">
    <property type="term" value="P:lipid catabolic process"/>
    <property type="evidence" value="ECO:0007669"/>
    <property type="project" value="UniProtKB-KW"/>
</dbReference>
<evidence type="ECO:0000256" key="2">
    <source>
        <dbReference type="ARBA" id="ARBA00022963"/>
    </source>
</evidence>
<dbReference type="SUPFAM" id="SSF53474">
    <property type="entry name" value="alpha/beta-Hydrolases"/>
    <property type="match status" value="1"/>
</dbReference>
<keyword evidence="3" id="KW-0443">Lipid metabolism</keyword>
<dbReference type="RefSeq" id="WP_041342808.1">
    <property type="nucleotide sequence ID" value="NZ_CP179927.2"/>
</dbReference>
<gene>
    <name evidence="5" type="ORF">DA01_05255</name>
</gene>
<dbReference type="InterPro" id="IPR041127">
    <property type="entry name" value="PET_hydrolase/cutinase-like"/>
</dbReference>
<dbReference type="Pfam" id="PF12740">
    <property type="entry name" value="PETase"/>
    <property type="match status" value="1"/>
</dbReference>
<proteinExistence type="predicted"/>
<dbReference type="AlphaFoldDB" id="A0A0V8M3E1"/>
<dbReference type="OrthoDB" id="9808543at2"/>
<organism evidence="5 6">
    <name type="scientific">Dehalococcoides mccartyi</name>
    <dbReference type="NCBI Taxonomy" id="61435"/>
    <lineage>
        <taxon>Bacteria</taxon>
        <taxon>Bacillati</taxon>
        <taxon>Chloroflexota</taxon>
        <taxon>Dehalococcoidia</taxon>
        <taxon>Dehalococcoidales</taxon>
        <taxon>Dehalococcoidaceae</taxon>
        <taxon>Dehalococcoides</taxon>
    </lineage>
</organism>
<dbReference type="PANTHER" id="PTHR10272:SF0">
    <property type="entry name" value="PLATELET-ACTIVATING FACTOR ACETYLHYDROLASE"/>
    <property type="match status" value="1"/>
</dbReference>
<evidence type="ECO:0000313" key="6">
    <source>
        <dbReference type="Proteomes" id="UP000053577"/>
    </source>
</evidence>
<evidence type="ECO:0000259" key="4">
    <source>
        <dbReference type="Pfam" id="PF12740"/>
    </source>
</evidence>
<evidence type="ECO:0000313" key="5">
    <source>
        <dbReference type="EMBL" id="KSV18049.1"/>
    </source>
</evidence>
<reference evidence="5 6" key="1">
    <citation type="journal article" date="2015" name="Sci. Rep.">
        <title>A comparative genomics and reductive dehalogenase gene transcription study of two chloroethene-respiring bacteria, Dehalococcoides mccartyi strains MB and 11a.</title>
        <authorList>
            <person name="Low A."/>
            <person name="Shen Z."/>
            <person name="Cheng D."/>
            <person name="Rogers M.J."/>
            <person name="Lee P.K."/>
            <person name="He J."/>
        </authorList>
    </citation>
    <scope>NUCLEOTIDE SEQUENCE [LARGE SCALE GENOMIC DNA]</scope>
    <source>
        <strain evidence="5 6">MB</strain>
    </source>
</reference>
<dbReference type="PATRIC" id="fig|61435.5.peg.1037"/>
<keyword evidence="2" id="KW-0442">Lipid degradation</keyword>
<comment type="caution">
    <text evidence="5">The sequence shown here is derived from an EMBL/GenBank/DDBJ whole genome shotgun (WGS) entry which is preliminary data.</text>
</comment>
<evidence type="ECO:0000256" key="3">
    <source>
        <dbReference type="ARBA" id="ARBA00023098"/>
    </source>
</evidence>